<proteinExistence type="predicted"/>
<sequence>MPPLEPAPRHRRLRQVSLLLCGGVVVATAGFFAIGPARVWRWAAGPADQGPIDFASLQRRSAPNDALACSPNLCSQPVDIVLPLFAVSPATLMVRLDALIVTMGSAKRVDRRFDAAYRRYVFRSAIFRFPDTLDARAMPTHDGRTALELYSRSLIGRGDFGVNRARLQTIATGLNRAIAQHLIDAQAALPPARQSG</sequence>
<dbReference type="InterPro" id="IPR010865">
    <property type="entry name" value="DUF1499"/>
</dbReference>
<dbReference type="Proteomes" id="UP000664122">
    <property type="component" value="Unassembled WGS sequence"/>
</dbReference>
<protein>
    <submittedName>
        <fullName evidence="2">DUF1499 domain-containing protein</fullName>
    </submittedName>
</protein>
<comment type="caution">
    <text evidence="2">The sequence shown here is derived from an EMBL/GenBank/DDBJ whole genome shotgun (WGS) entry which is preliminary data.</text>
</comment>
<dbReference type="AlphaFoldDB" id="A0A939G238"/>
<evidence type="ECO:0000313" key="3">
    <source>
        <dbReference type="Proteomes" id="UP000664122"/>
    </source>
</evidence>
<keyword evidence="1" id="KW-1133">Transmembrane helix</keyword>
<keyword evidence="3" id="KW-1185">Reference proteome</keyword>
<accession>A0A939G238</accession>
<gene>
    <name evidence="2" type="ORF">J1C48_18045</name>
</gene>
<reference evidence="2" key="1">
    <citation type="submission" date="2021-03" db="EMBL/GenBank/DDBJ databases">
        <title>Whole genome sequence of Jiella sp. CQZ9-1.</title>
        <authorList>
            <person name="Tuo L."/>
        </authorList>
    </citation>
    <scope>NUCLEOTIDE SEQUENCE</scope>
    <source>
        <strain evidence="2">CQZ9-1</strain>
    </source>
</reference>
<keyword evidence="1" id="KW-0812">Transmembrane</keyword>
<organism evidence="2 3">
    <name type="scientific">Jiella flava</name>
    <dbReference type="NCBI Taxonomy" id="2816857"/>
    <lineage>
        <taxon>Bacteria</taxon>
        <taxon>Pseudomonadati</taxon>
        <taxon>Pseudomonadota</taxon>
        <taxon>Alphaproteobacteria</taxon>
        <taxon>Hyphomicrobiales</taxon>
        <taxon>Aurantimonadaceae</taxon>
        <taxon>Jiella</taxon>
    </lineage>
</organism>
<evidence type="ECO:0000256" key="1">
    <source>
        <dbReference type="SAM" id="Phobius"/>
    </source>
</evidence>
<dbReference type="EMBL" id="JAFMPP010000022">
    <property type="protein sequence ID" value="MBO0664480.1"/>
    <property type="molecule type" value="Genomic_DNA"/>
</dbReference>
<keyword evidence="1" id="KW-0472">Membrane</keyword>
<dbReference type="Pfam" id="PF07386">
    <property type="entry name" value="DUF1499"/>
    <property type="match status" value="1"/>
</dbReference>
<name>A0A939G238_9HYPH</name>
<feature type="transmembrane region" description="Helical" evidence="1">
    <location>
        <begin position="16"/>
        <end position="34"/>
    </location>
</feature>
<dbReference type="RefSeq" id="WP_207259393.1">
    <property type="nucleotide sequence ID" value="NZ_JAFMPP010000022.1"/>
</dbReference>
<evidence type="ECO:0000313" key="2">
    <source>
        <dbReference type="EMBL" id="MBO0664480.1"/>
    </source>
</evidence>